<accession>A0ABY1NNS4</accession>
<protein>
    <recommendedName>
        <fullName evidence="3">Flagellar hook-length control protein-like C-terminal domain-containing protein</fullName>
    </recommendedName>
</protein>
<evidence type="ECO:0000313" key="1">
    <source>
        <dbReference type="EMBL" id="SMP13765.1"/>
    </source>
</evidence>
<reference evidence="1 2" key="1">
    <citation type="submission" date="2017-05" db="EMBL/GenBank/DDBJ databases">
        <authorList>
            <person name="Varghese N."/>
            <person name="Submissions S."/>
        </authorList>
    </citation>
    <scope>NUCLEOTIDE SEQUENCE [LARGE SCALE GENOMIC DNA]</scope>
    <source>
        <strain evidence="1 2">DSM 15522</strain>
    </source>
</reference>
<gene>
    <name evidence="1" type="ORF">SAMN06265339_1153</name>
</gene>
<dbReference type="Proteomes" id="UP001157911">
    <property type="component" value="Unassembled WGS sequence"/>
</dbReference>
<sequence length="474" mass="53533">MINLLSLFFFNGKSLKSISKGKETTVESVGRAGGFEQLLQLFDSKEVKGIGTDKQRKEIADVFSKFCSAGKREFKVLNLNSENKKKVKRKELLGNEFKLVSFEKEGQEKIKNSAIGGLKNRVFTLKPKEGGVESKVKVSVRGLSGKGEDKKNGIAVSVKVKREEKGQREKVKKEVKIKASHQNSQQVAPAIFKGEEVKKGKRKSVVFDRVLKAPEERNDRIYAEIVPNVVSKPVGNLNVDKTPLQLEVSLEKKRKVNGNYVENKKLKLKGEKILLSERARKAVKTLAVKEKKEKKVVRLPFDVRNVKEFVLNVSEREQVSRIVDAVRRDFSFTSVVQHRSEKSEVPVMNNFTSNYQNIPLHDVSNPSFSSYSQSGNSNDQTFTQGKENNGLFQNFSQFEINLEQFSMKATYRTGFINLQLNFSNLSMVDSALIEEVKNVIRSMNMGGTFTFKVKGKSLYSGRVEKEKGSVELRV</sequence>
<comment type="caution">
    <text evidence="1">The sequence shown here is derived from an EMBL/GenBank/DDBJ whole genome shotgun (WGS) entry which is preliminary data.</text>
</comment>
<proteinExistence type="predicted"/>
<dbReference type="RefSeq" id="WP_283400613.1">
    <property type="nucleotide sequence ID" value="NZ_FXUB01000003.1"/>
</dbReference>
<evidence type="ECO:0008006" key="3">
    <source>
        <dbReference type="Google" id="ProtNLM"/>
    </source>
</evidence>
<evidence type="ECO:0000313" key="2">
    <source>
        <dbReference type="Proteomes" id="UP001157911"/>
    </source>
</evidence>
<name>A0ABY1NNS4_9BACT</name>
<dbReference type="EMBL" id="FXUB01000003">
    <property type="protein sequence ID" value="SMP13765.1"/>
    <property type="molecule type" value="Genomic_DNA"/>
</dbReference>
<keyword evidence="2" id="KW-1185">Reference proteome</keyword>
<organism evidence="1 2">
    <name type="scientific">Desulfurobacterium pacificum</name>
    <dbReference type="NCBI Taxonomy" id="240166"/>
    <lineage>
        <taxon>Bacteria</taxon>
        <taxon>Pseudomonadati</taxon>
        <taxon>Aquificota</taxon>
        <taxon>Aquificia</taxon>
        <taxon>Desulfurobacteriales</taxon>
        <taxon>Desulfurobacteriaceae</taxon>
        <taxon>Desulfurobacterium</taxon>
    </lineage>
</organism>